<dbReference type="PROSITE" id="PS51063">
    <property type="entry name" value="HTH_CRP_2"/>
    <property type="match status" value="1"/>
</dbReference>
<protein>
    <submittedName>
        <fullName evidence="6">Crp/Fnr family transcriptional regulator</fullName>
    </submittedName>
</protein>
<dbReference type="InterPro" id="IPR012318">
    <property type="entry name" value="HTH_CRP"/>
</dbReference>
<keyword evidence="3" id="KW-0804">Transcription</keyword>
<dbReference type="InterPro" id="IPR036390">
    <property type="entry name" value="WH_DNA-bd_sf"/>
</dbReference>
<dbReference type="RefSeq" id="WP_039688108.1">
    <property type="nucleotide sequence ID" value="NZ_CP009302.1"/>
</dbReference>
<evidence type="ECO:0000259" key="4">
    <source>
        <dbReference type="PROSITE" id="PS50042"/>
    </source>
</evidence>
<evidence type="ECO:0000256" key="1">
    <source>
        <dbReference type="ARBA" id="ARBA00023015"/>
    </source>
</evidence>
<keyword evidence="2" id="KW-0238">DNA-binding</keyword>
<dbReference type="OrthoDB" id="9774616at2"/>
<dbReference type="Gene3D" id="2.60.120.10">
    <property type="entry name" value="Jelly Rolls"/>
    <property type="match status" value="1"/>
</dbReference>
<evidence type="ECO:0000259" key="5">
    <source>
        <dbReference type="PROSITE" id="PS51063"/>
    </source>
</evidence>
<name>A0A0A8B3V1_9ACTN</name>
<dbReference type="InterPro" id="IPR014710">
    <property type="entry name" value="RmlC-like_jellyroll"/>
</dbReference>
<dbReference type="Proteomes" id="UP000031121">
    <property type="component" value="Chromosome"/>
</dbReference>
<dbReference type="EMBL" id="CP009302">
    <property type="protein sequence ID" value="AJC11508.1"/>
    <property type="molecule type" value="Genomic_DNA"/>
</dbReference>
<dbReference type="SUPFAM" id="SSF46785">
    <property type="entry name" value="Winged helix' DNA-binding domain"/>
    <property type="match status" value="1"/>
</dbReference>
<sequence>MGSTEEFIATTPLFRGIASDEVESMLGCLGARRKRYPKGAYLLHRGDRTSSLGLVLSGAVVMQAVDVWGNTSILGRASRGSVFAETYAAVKDEPLMVDVVALEECEVLFLNVERILTTCSSTCAHHALISRNLLAIFAQKNLALSRRAFAAAPKTIRGKLLAYLSFEAGRCGSDEFTIPFNRQELADYLGVDRSAMSAELGRMQKEGILETQRSRFKLLDADRVRNM</sequence>
<keyword evidence="7" id="KW-1185">Reference proteome</keyword>
<dbReference type="PROSITE" id="PS50042">
    <property type="entry name" value="CNMP_BINDING_3"/>
    <property type="match status" value="1"/>
</dbReference>
<dbReference type="GO" id="GO:0003677">
    <property type="term" value="F:DNA binding"/>
    <property type="evidence" value="ECO:0007669"/>
    <property type="project" value="UniProtKB-KW"/>
</dbReference>
<proteinExistence type="predicted"/>
<evidence type="ECO:0000256" key="2">
    <source>
        <dbReference type="ARBA" id="ARBA00023125"/>
    </source>
</evidence>
<dbReference type="Pfam" id="PF00027">
    <property type="entry name" value="cNMP_binding"/>
    <property type="match status" value="1"/>
</dbReference>
<dbReference type="AlphaFoldDB" id="A0A0A8B3V1"/>
<dbReference type="SMART" id="SM00100">
    <property type="entry name" value="cNMP"/>
    <property type="match status" value="1"/>
</dbReference>
<feature type="domain" description="HTH crp-type" evidence="5">
    <location>
        <begin position="154"/>
        <end position="222"/>
    </location>
</feature>
<dbReference type="SUPFAM" id="SSF51206">
    <property type="entry name" value="cAMP-binding domain-like"/>
    <property type="match status" value="1"/>
</dbReference>
<reference evidence="7" key="1">
    <citation type="submission" date="2014-08" db="EMBL/GenBank/DDBJ databases">
        <title>Coriobacteriaceae sp. complete genome.</title>
        <authorList>
            <person name="Looft T."/>
            <person name="Bayles D.O."/>
            <person name="Stanton T.B."/>
        </authorList>
    </citation>
    <scope>NUCLEOTIDE SEQUENCE [LARGE SCALE GENOMIC DNA]</scope>
    <source>
        <strain evidence="7">68-1-3</strain>
    </source>
</reference>
<dbReference type="STRING" id="1531429.JI75_01205"/>
<dbReference type="InterPro" id="IPR000595">
    <property type="entry name" value="cNMP-bd_dom"/>
</dbReference>
<organism evidence="6 7">
    <name type="scientific">Berryella intestinalis</name>
    <dbReference type="NCBI Taxonomy" id="1531429"/>
    <lineage>
        <taxon>Bacteria</taxon>
        <taxon>Bacillati</taxon>
        <taxon>Actinomycetota</taxon>
        <taxon>Coriobacteriia</taxon>
        <taxon>Eggerthellales</taxon>
        <taxon>Eggerthellaceae</taxon>
        <taxon>Berryella</taxon>
    </lineage>
</organism>
<dbReference type="SMART" id="SM00419">
    <property type="entry name" value="HTH_CRP"/>
    <property type="match status" value="1"/>
</dbReference>
<reference evidence="6 7" key="2">
    <citation type="journal article" date="2015" name="Genome Announc.">
        <title>Complete Genome Sequence of Coriobacteriaceae Strain 68-1-3, a Novel Mucus-Degrading Isolate from the Swine Intestinal Tract.</title>
        <authorList>
            <person name="Looft T."/>
            <person name="Bayles D.O."/>
            <person name="Alt D.P."/>
            <person name="Stanton T.B."/>
        </authorList>
    </citation>
    <scope>NUCLEOTIDE SEQUENCE [LARGE SCALE GENOMIC DNA]</scope>
    <source>
        <strain evidence="6 7">68-1-3</strain>
    </source>
</reference>
<feature type="domain" description="Cyclic nucleotide-binding" evidence="4">
    <location>
        <begin position="13"/>
        <end position="111"/>
    </location>
</feature>
<dbReference type="HOGENOM" id="CLU_075053_4_1_11"/>
<accession>A0A0A8B3V1</accession>
<dbReference type="InterPro" id="IPR018490">
    <property type="entry name" value="cNMP-bd_dom_sf"/>
</dbReference>
<evidence type="ECO:0000256" key="3">
    <source>
        <dbReference type="ARBA" id="ARBA00023163"/>
    </source>
</evidence>
<dbReference type="Pfam" id="PF13545">
    <property type="entry name" value="HTH_Crp_2"/>
    <property type="match status" value="1"/>
</dbReference>
<gene>
    <name evidence="6" type="ORF">JI75_01205</name>
</gene>
<dbReference type="CDD" id="cd00038">
    <property type="entry name" value="CAP_ED"/>
    <property type="match status" value="1"/>
</dbReference>
<evidence type="ECO:0000313" key="7">
    <source>
        <dbReference type="Proteomes" id="UP000031121"/>
    </source>
</evidence>
<keyword evidence="1" id="KW-0805">Transcription regulation</keyword>
<dbReference type="KEGG" id="cbac:JI75_01205"/>
<dbReference type="GO" id="GO:0006355">
    <property type="term" value="P:regulation of DNA-templated transcription"/>
    <property type="evidence" value="ECO:0007669"/>
    <property type="project" value="InterPro"/>
</dbReference>
<evidence type="ECO:0000313" key="6">
    <source>
        <dbReference type="EMBL" id="AJC11508.1"/>
    </source>
</evidence>